<dbReference type="Proteomes" id="UP001432322">
    <property type="component" value="Unassembled WGS sequence"/>
</dbReference>
<accession>A0AAV5UZI5</accession>
<organism evidence="4 5">
    <name type="scientific">Pristionchus fissidentatus</name>
    <dbReference type="NCBI Taxonomy" id="1538716"/>
    <lineage>
        <taxon>Eukaryota</taxon>
        <taxon>Metazoa</taxon>
        <taxon>Ecdysozoa</taxon>
        <taxon>Nematoda</taxon>
        <taxon>Chromadorea</taxon>
        <taxon>Rhabditida</taxon>
        <taxon>Rhabditina</taxon>
        <taxon>Diplogasteromorpha</taxon>
        <taxon>Diplogasteroidea</taxon>
        <taxon>Neodiplogasteridae</taxon>
        <taxon>Pristionchus</taxon>
    </lineage>
</organism>
<proteinExistence type="predicted"/>
<feature type="region of interest" description="Disordered" evidence="1">
    <location>
        <begin position="1"/>
        <end position="23"/>
    </location>
</feature>
<dbReference type="InterPro" id="IPR001478">
    <property type="entry name" value="PDZ"/>
</dbReference>
<dbReference type="PANTHER" id="PTHR14102">
    <property type="entry name" value="PAR-6-RELATED"/>
    <property type="match status" value="1"/>
</dbReference>
<evidence type="ECO:0000256" key="1">
    <source>
        <dbReference type="SAM" id="MobiDB-lite"/>
    </source>
</evidence>
<feature type="domain" description="PB1" evidence="3">
    <location>
        <begin position="42"/>
        <end position="129"/>
    </location>
</feature>
<dbReference type="PROSITE" id="PS50106">
    <property type="entry name" value="PDZ"/>
    <property type="match status" value="1"/>
</dbReference>
<feature type="compositionally biased region" description="Low complexity" evidence="1">
    <location>
        <begin position="305"/>
        <end position="315"/>
    </location>
</feature>
<protein>
    <recommendedName>
        <fullName evidence="6">PDZ domain-containing protein</fullName>
    </recommendedName>
</protein>
<dbReference type="Gene3D" id="2.30.42.10">
    <property type="match status" value="1"/>
</dbReference>
<dbReference type="SMART" id="SM00228">
    <property type="entry name" value="PDZ"/>
    <property type="match status" value="1"/>
</dbReference>
<dbReference type="SUPFAM" id="SSF50156">
    <property type="entry name" value="PDZ domain-like"/>
    <property type="match status" value="1"/>
</dbReference>
<dbReference type="InterPro" id="IPR036034">
    <property type="entry name" value="PDZ_sf"/>
</dbReference>
<feature type="domain" description="PDZ" evidence="2">
    <location>
        <begin position="179"/>
        <end position="268"/>
    </location>
</feature>
<keyword evidence="5" id="KW-1185">Reference proteome</keyword>
<dbReference type="PANTHER" id="PTHR14102:SF11">
    <property type="entry name" value="LD29223P"/>
    <property type="match status" value="1"/>
</dbReference>
<dbReference type="InterPro" id="IPR053793">
    <property type="entry name" value="PB1-like"/>
</dbReference>
<comment type="caution">
    <text evidence="4">The sequence shown here is derived from an EMBL/GenBank/DDBJ whole genome shotgun (WGS) entry which is preliminary data.</text>
</comment>
<dbReference type="AlphaFoldDB" id="A0AAV5UZI5"/>
<evidence type="ECO:0000313" key="4">
    <source>
        <dbReference type="EMBL" id="GMT11169.1"/>
    </source>
</evidence>
<dbReference type="CDD" id="cd06718">
    <property type="entry name" value="PDZ_Par6-like"/>
    <property type="match status" value="1"/>
</dbReference>
<evidence type="ECO:0000259" key="2">
    <source>
        <dbReference type="PROSITE" id="PS50106"/>
    </source>
</evidence>
<dbReference type="PROSITE" id="PS51745">
    <property type="entry name" value="PB1"/>
    <property type="match status" value="1"/>
</dbReference>
<dbReference type="SUPFAM" id="SSF54277">
    <property type="entry name" value="CAD &amp; PB1 domains"/>
    <property type="match status" value="1"/>
</dbReference>
<name>A0AAV5UZI5_9BILA</name>
<dbReference type="Gene3D" id="3.10.20.90">
    <property type="entry name" value="Phosphatidylinositol 3-kinase Catalytic Subunit, Chain A, domain 1"/>
    <property type="match status" value="1"/>
</dbReference>
<feature type="region of interest" description="Disordered" evidence="1">
    <location>
        <begin position="302"/>
        <end position="329"/>
    </location>
</feature>
<dbReference type="GO" id="GO:0007098">
    <property type="term" value="P:centrosome cycle"/>
    <property type="evidence" value="ECO:0007669"/>
    <property type="project" value="TreeGrafter"/>
</dbReference>
<evidence type="ECO:0008006" key="6">
    <source>
        <dbReference type="Google" id="ProtNLM"/>
    </source>
</evidence>
<evidence type="ECO:0000259" key="3">
    <source>
        <dbReference type="PROSITE" id="PS51745"/>
    </source>
</evidence>
<dbReference type="InterPro" id="IPR051741">
    <property type="entry name" value="PAR6_homolog"/>
</dbReference>
<dbReference type="EMBL" id="BTSY01000001">
    <property type="protein sequence ID" value="GMT11169.1"/>
    <property type="molecule type" value="Genomic_DNA"/>
</dbReference>
<evidence type="ECO:0000313" key="5">
    <source>
        <dbReference type="Proteomes" id="UP001432322"/>
    </source>
</evidence>
<gene>
    <name evidence="4" type="ORF">PFISCL1PPCAC_2466</name>
</gene>
<reference evidence="4" key="1">
    <citation type="submission" date="2023-10" db="EMBL/GenBank/DDBJ databases">
        <title>Genome assembly of Pristionchus species.</title>
        <authorList>
            <person name="Yoshida K."/>
            <person name="Sommer R.J."/>
        </authorList>
    </citation>
    <scope>NUCLEOTIDE SEQUENCE</scope>
    <source>
        <strain evidence="4">RS5133</strain>
    </source>
</reference>
<dbReference type="Pfam" id="PF00595">
    <property type="entry name" value="PDZ"/>
    <property type="match status" value="1"/>
</dbReference>
<sequence length="418" mass="46912">MASPSVTRPSSISSSLPPSTSSDCSLKGYRQLGNFKKKDDIKLQIKSKLGGEFRRYTITFSGEEKPCFNIFATRLFCLHNLDTPELQDGITFEYTDVTDGTHLPINSDDTLKVAVDSRPSLLRVFLQRRGESAEQQHGYGMTAEKLREAKKRPSISAPSDFRRVSAIVDADRLPITLRRVQLCKYKSNLPLGFYIRDGISYRSGFAQPGIFISRLVDHGIAASTNLLHPHDEILEVNGIDVTEKTLDQVTDIMIANSYNLLLTVRPAQPCLAYELDPSPYGTTTRRYETGLKSYMDMPAGYGTLSSRGSSGENSSPPMYTPPFGRPNSHHFASPQLPPIVPPHHSMLYPPAPPMIMHPNVPHHPMFIPPMRNVPLPPYVYDPKSFSRNTTVRLSDKIKNEKEIQMRTRRPFSLYTPNS</sequence>